<dbReference type="Proteomes" id="UP000325113">
    <property type="component" value="Unassembled WGS sequence"/>
</dbReference>
<evidence type="ECO:0000313" key="14">
    <source>
        <dbReference type="Proteomes" id="UP000324907"/>
    </source>
</evidence>
<feature type="domain" description="NAD(P)-binding" evidence="6">
    <location>
        <begin position="22"/>
        <end position="334"/>
    </location>
</feature>
<evidence type="ECO:0000313" key="13">
    <source>
        <dbReference type="Proteomes" id="UP000323011"/>
    </source>
</evidence>
<proteinExistence type="predicted"/>
<feature type="region of interest" description="Disordered" evidence="4">
    <location>
        <begin position="148"/>
        <end position="172"/>
    </location>
</feature>
<gene>
    <name evidence="7" type="ORF">CROE0942_LOCUS14009</name>
    <name evidence="11" type="ORF">FNF27_07721</name>
    <name evidence="10" type="ORF">FNF28_05310</name>
    <name evidence="8" type="ORF">FNF29_08159</name>
    <name evidence="9" type="ORF">FNF31_05089</name>
</gene>
<dbReference type="OrthoDB" id="16464at2759"/>
<evidence type="ECO:0000256" key="1">
    <source>
        <dbReference type="ARBA" id="ARBA00001911"/>
    </source>
</evidence>
<dbReference type="GO" id="GO:0009225">
    <property type="term" value="P:nucleotide-sugar metabolic process"/>
    <property type="evidence" value="ECO:0007669"/>
    <property type="project" value="InterPro"/>
</dbReference>
<dbReference type="Proteomes" id="UP000324907">
    <property type="component" value="Unassembled WGS sequence"/>
</dbReference>
<keyword evidence="2" id="KW-0520">NAD</keyword>
<reference evidence="12 13" key="1">
    <citation type="submission" date="2019-07" db="EMBL/GenBank/DDBJ databases">
        <title>Genomes of Cafeteria roenbergensis.</title>
        <authorList>
            <person name="Fischer M.G."/>
            <person name="Hackl T."/>
            <person name="Roman M."/>
        </authorList>
    </citation>
    <scope>NUCLEOTIDE SEQUENCE [LARGE SCALE GENOMIC DNA]</scope>
    <source>
        <strain evidence="8 13">BVI</strain>
        <strain evidence="9 15">Cflag</strain>
        <strain evidence="11 12">E4-10P</strain>
        <strain evidence="10 14">RCC970-E3</strain>
    </source>
</reference>
<dbReference type="PANTHER" id="PTHR43000">
    <property type="entry name" value="DTDP-D-GLUCOSE 4,6-DEHYDRATASE-RELATED"/>
    <property type="match status" value="1"/>
</dbReference>
<dbReference type="EMBL" id="VLTO01000098">
    <property type="protein sequence ID" value="KAA0164939.1"/>
    <property type="molecule type" value="Genomic_DNA"/>
</dbReference>
<feature type="region of interest" description="Disordered" evidence="4">
    <location>
        <begin position="363"/>
        <end position="399"/>
    </location>
</feature>
<evidence type="ECO:0000313" key="7">
    <source>
        <dbReference type="EMBL" id="CAD8569629.1"/>
    </source>
</evidence>
<keyword evidence="13" id="KW-1185">Reference proteome</keyword>
<dbReference type="SUPFAM" id="SSF51735">
    <property type="entry name" value="NAD(P)-binding Rossmann-fold domains"/>
    <property type="match status" value="1"/>
</dbReference>
<dbReference type="InterPro" id="IPR036291">
    <property type="entry name" value="NAD(P)-bd_dom_sf"/>
</dbReference>
<evidence type="ECO:0000313" key="10">
    <source>
        <dbReference type="EMBL" id="KAA0160888.1"/>
    </source>
</evidence>
<evidence type="ECO:0000313" key="11">
    <source>
        <dbReference type="EMBL" id="KAA0164939.1"/>
    </source>
</evidence>
<evidence type="ECO:0000256" key="4">
    <source>
        <dbReference type="SAM" id="MobiDB-lite"/>
    </source>
</evidence>
<evidence type="ECO:0000313" key="9">
    <source>
        <dbReference type="EMBL" id="KAA0159027.1"/>
    </source>
</evidence>
<dbReference type="EMBL" id="HBET01020599">
    <property type="protein sequence ID" value="CAD8569629.1"/>
    <property type="molecule type" value="Transcribed_RNA"/>
</dbReference>
<dbReference type="Gene3D" id="3.40.50.720">
    <property type="entry name" value="NAD(P)-binding Rossmann-like Domain"/>
    <property type="match status" value="1"/>
</dbReference>
<evidence type="ECO:0000256" key="5">
    <source>
        <dbReference type="SAM" id="Phobius"/>
    </source>
</evidence>
<dbReference type="Pfam" id="PF16363">
    <property type="entry name" value="GDP_Man_Dehyd"/>
    <property type="match status" value="1"/>
</dbReference>
<dbReference type="NCBIfam" id="TIGR01181">
    <property type="entry name" value="dTDP_gluc_dehyt"/>
    <property type="match status" value="1"/>
</dbReference>
<dbReference type="EMBL" id="VLTN01000093">
    <property type="protein sequence ID" value="KAA0146288.1"/>
    <property type="molecule type" value="Genomic_DNA"/>
</dbReference>
<dbReference type="Proteomes" id="UP000323011">
    <property type="component" value="Unassembled WGS sequence"/>
</dbReference>
<dbReference type="Gene3D" id="3.90.25.10">
    <property type="entry name" value="UDP-galactose 4-epimerase, domain 1"/>
    <property type="match status" value="1"/>
</dbReference>
<keyword evidence="3" id="KW-0456">Lyase</keyword>
<accession>A0A5A8D6S8</accession>
<feature type="transmembrane region" description="Helical" evidence="5">
    <location>
        <begin position="20"/>
        <end position="39"/>
    </location>
</feature>
<evidence type="ECO:0000256" key="3">
    <source>
        <dbReference type="ARBA" id="ARBA00023239"/>
    </source>
</evidence>
<evidence type="ECO:0000313" key="15">
    <source>
        <dbReference type="Proteomes" id="UP000325113"/>
    </source>
</evidence>
<dbReference type="EMBL" id="VLTL01000104">
    <property type="protein sequence ID" value="KAA0160888.1"/>
    <property type="molecule type" value="Genomic_DNA"/>
</dbReference>
<evidence type="ECO:0000259" key="6">
    <source>
        <dbReference type="Pfam" id="PF16363"/>
    </source>
</evidence>
<dbReference type="AlphaFoldDB" id="A0A5A8D6S8"/>
<name>A0A5A8D6S8_CAFRO</name>
<comment type="cofactor">
    <cofactor evidence="1">
        <name>NAD(+)</name>
        <dbReference type="ChEBI" id="CHEBI:57540"/>
    </cofactor>
</comment>
<keyword evidence="5" id="KW-0472">Membrane</keyword>
<dbReference type="InterPro" id="IPR005888">
    <property type="entry name" value="dTDP_Gluc_deHydtase"/>
</dbReference>
<feature type="compositionally biased region" description="Low complexity" evidence="4">
    <location>
        <begin position="383"/>
        <end position="399"/>
    </location>
</feature>
<dbReference type="CDD" id="cd05246">
    <property type="entry name" value="dTDP_GD_SDR_e"/>
    <property type="match status" value="1"/>
</dbReference>
<evidence type="ECO:0000313" key="12">
    <source>
        <dbReference type="Proteomes" id="UP000322899"/>
    </source>
</evidence>
<dbReference type="OMA" id="KLIPLMC"/>
<sequence length="399" mass="43480">MAAAAAGVSATTGDKKWERVIMVTGGAGFIASHVVILLVKKYPTYKIINYDKLDYCSSLKNLECVEDYPNYEFVHGDILAADLVNFVIRKENVDTIMHFAAQTHVDNSFGNSLTFTRNNVLGTHSLLEAAKANRARVSRFIHVSTDEVYGEGSSGEPSHEGTEMDPTNPYSASKAGAEHLVTAYRRSFDLPIIITRGNNVYGPHQFPEKIVPKFIAQISRGRKLTLHGTGTNTRNYLFVEDVARAFDVILHKGEIGGVYNIGGDNERSNLEVAKTLLAAMGVIPDPDVDADATAKHITFVSDRPFNDLRYPLDCKRLAALGWTEEVSFTDGIARTIEWYKTNSGNWGDIESAIVAHPRRGNLTTEVTEGKAPSKAITDDETAVEPASTPTAAAAAAKTT</sequence>
<dbReference type="InterPro" id="IPR016040">
    <property type="entry name" value="NAD(P)-bd_dom"/>
</dbReference>
<keyword evidence="5" id="KW-0812">Transmembrane</keyword>
<evidence type="ECO:0000313" key="8">
    <source>
        <dbReference type="EMBL" id="KAA0146288.1"/>
    </source>
</evidence>
<protein>
    <recommendedName>
        <fullName evidence="6">NAD(P)-binding domain-containing protein</fullName>
    </recommendedName>
</protein>
<evidence type="ECO:0000256" key="2">
    <source>
        <dbReference type="ARBA" id="ARBA00023027"/>
    </source>
</evidence>
<reference evidence="7" key="2">
    <citation type="submission" date="2021-01" db="EMBL/GenBank/DDBJ databases">
        <authorList>
            <person name="Corre E."/>
            <person name="Pelletier E."/>
            <person name="Niang G."/>
            <person name="Scheremetjew M."/>
            <person name="Finn R."/>
            <person name="Kale V."/>
            <person name="Holt S."/>
            <person name="Cochrane G."/>
            <person name="Meng A."/>
            <person name="Brown T."/>
            <person name="Cohen L."/>
        </authorList>
    </citation>
    <scope>NUCLEOTIDE SEQUENCE</scope>
    <source>
        <strain evidence="7">E4-10</strain>
    </source>
</reference>
<organism evidence="10 14">
    <name type="scientific">Cafeteria roenbergensis</name>
    <name type="common">Marine flagellate</name>
    <dbReference type="NCBI Taxonomy" id="33653"/>
    <lineage>
        <taxon>Eukaryota</taxon>
        <taxon>Sar</taxon>
        <taxon>Stramenopiles</taxon>
        <taxon>Bigyra</taxon>
        <taxon>Opalozoa</taxon>
        <taxon>Bicosoecida</taxon>
        <taxon>Cafeteriaceae</taxon>
        <taxon>Cafeteria</taxon>
    </lineage>
</organism>
<dbReference type="EMBL" id="VLTM01000059">
    <property type="protein sequence ID" value="KAA0159027.1"/>
    <property type="molecule type" value="Genomic_DNA"/>
</dbReference>
<dbReference type="GO" id="GO:0008460">
    <property type="term" value="F:dTDP-glucose 4,6-dehydratase activity"/>
    <property type="evidence" value="ECO:0007669"/>
    <property type="project" value="InterPro"/>
</dbReference>
<dbReference type="FunFam" id="3.40.50.720:FF:000304">
    <property type="entry name" value="UDP-glucose 4,6-dehydratase"/>
    <property type="match status" value="1"/>
</dbReference>
<dbReference type="Proteomes" id="UP000322899">
    <property type="component" value="Unassembled WGS sequence"/>
</dbReference>
<keyword evidence="5" id="KW-1133">Transmembrane helix</keyword>